<dbReference type="Gene3D" id="2.60.40.10">
    <property type="entry name" value="Immunoglobulins"/>
    <property type="match status" value="1"/>
</dbReference>
<evidence type="ECO:0000313" key="2">
    <source>
        <dbReference type="EMBL" id="GAG05308.1"/>
    </source>
</evidence>
<feature type="domain" description="Beta-mannosidase Ig-fold" evidence="1">
    <location>
        <begin position="32"/>
        <end position="96"/>
    </location>
</feature>
<protein>
    <recommendedName>
        <fullName evidence="1">Beta-mannosidase Ig-fold domain-containing protein</fullName>
    </recommendedName>
</protein>
<name>X0UYD0_9ZZZZ</name>
<accession>X0UYD0</accession>
<dbReference type="AlphaFoldDB" id="X0UYD0"/>
<dbReference type="InterPro" id="IPR041625">
    <property type="entry name" value="Beta-mannosidase_Ig"/>
</dbReference>
<dbReference type="InterPro" id="IPR013783">
    <property type="entry name" value="Ig-like_fold"/>
</dbReference>
<organism evidence="2">
    <name type="scientific">marine sediment metagenome</name>
    <dbReference type="NCBI Taxonomy" id="412755"/>
    <lineage>
        <taxon>unclassified sequences</taxon>
        <taxon>metagenomes</taxon>
        <taxon>ecological metagenomes</taxon>
    </lineage>
</organism>
<reference evidence="2" key="1">
    <citation type="journal article" date="2014" name="Front. Microbiol.">
        <title>High frequency of phylogenetically diverse reductive dehalogenase-homologous genes in deep subseafloor sedimentary metagenomes.</title>
        <authorList>
            <person name="Kawai M."/>
            <person name="Futagami T."/>
            <person name="Toyoda A."/>
            <person name="Takaki Y."/>
            <person name="Nishi S."/>
            <person name="Hori S."/>
            <person name="Arai W."/>
            <person name="Tsubouchi T."/>
            <person name="Morono Y."/>
            <person name="Uchiyama I."/>
            <person name="Ito T."/>
            <person name="Fujiyama A."/>
            <person name="Inagaki F."/>
            <person name="Takami H."/>
        </authorList>
    </citation>
    <scope>NUCLEOTIDE SEQUENCE</scope>
    <source>
        <strain evidence="2">Expedition CK06-06</strain>
    </source>
</reference>
<dbReference type="SUPFAM" id="SSF49303">
    <property type="entry name" value="beta-Galactosidase/glucuronidase domain"/>
    <property type="match status" value="1"/>
</dbReference>
<evidence type="ECO:0000259" key="1">
    <source>
        <dbReference type="Pfam" id="PF17753"/>
    </source>
</evidence>
<dbReference type="Pfam" id="PF17753">
    <property type="entry name" value="Ig_mannosidase"/>
    <property type="match status" value="1"/>
</dbReference>
<comment type="caution">
    <text evidence="2">The sequence shown here is derived from an EMBL/GenBank/DDBJ whole genome shotgun (WGS) entry which is preliminary data.</text>
</comment>
<gene>
    <name evidence="2" type="ORF">S01H1_46111</name>
</gene>
<feature type="non-terminal residue" evidence="2">
    <location>
        <position position="1"/>
    </location>
</feature>
<dbReference type="EMBL" id="BARS01029506">
    <property type="protein sequence ID" value="GAG05308.1"/>
    <property type="molecule type" value="Genomic_DNA"/>
</dbReference>
<sequence>NKEVLTSNRYFPTKFQFRKLKLPKIQTIRRQVKRISKDVFSLTLWTDKFVWGVCLNFPEEVELNDNYFDLFPHGRKEIMLRGKEEKVNQLKINTMNALMGKI</sequence>
<dbReference type="InterPro" id="IPR036156">
    <property type="entry name" value="Beta-gal/glucu_dom_sf"/>
</dbReference>
<proteinExistence type="predicted"/>